<dbReference type="EMBL" id="CAIIXF020000009">
    <property type="protein sequence ID" value="CAH1794925.1"/>
    <property type="molecule type" value="Genomic_DNA"/>
</dbReference>
<reference evidence="2" key="1">
    <citation type="submission" date="2022-03" db="EMBL/GenBank/DDBJ databases">
        <authorList>
            <person name="Martin C."/>
        </authorList>
    </citation>
    <scope>NUCLEOTIDE SEQUENCE</scope>
</reference>
<dbReference type="SUPFAM" id="SSF48452">
    <property type="entry name" value="TPR-like"/>
    <property type="match status" value="1"/>
</dbReference>
<feature type="compositionally biased region" description="Polar residues" evidence="1">
    <location>
        <begin position="213"/>
        <end position="222"/>
    </location>
</feature>
<feature type="non-terminal residue" evidence="2">
    <location>
        <position position="350"/>
    </location>
</feature>
<protein>
    <submittedName>
        <fullName evidence="2">Uncharacterized protein</fullName>
    </submittedName>
</protein>
<dbReference type="PANTHER" id="PTHR45831">
    <property type="entry name" value="LD24721P"/>
    <property type="match status" value="1"/>
</dbReference>
<evidence type="ECO:0000256" key="1">
    <source>
        <dbReference type="SAM" id="MobiDB-lite"/>
    </source>
</evidence>
<feature type="region of interest" description="Disordered" evidence="1">
    <location>
        <begin position="205"/>
        <end position="350"/>
    </location>
</feature>
<feature type="compositionally biased region" description="Polar residues" evidence="1">
    <location>
        <begin position="311"/>
        <end position="329"/>
    </location>
</feature>
<dbReference type="SMART" id="SM00028">
    <property type="entry name" value="TPR"/>
    <property type="match status" value="2"/>
</dbReference>
<dbReference type="PANTHER" id="PTHR45831:SF2">
    <property type="entry name" value="LD24721P"/>
    <property type="match status" value="1"/>
</dbReference>
<dbReference type="AlphaFoldDB" id="A0A8J1U730"/>
<proteinExistence type="predicted"/>
<feature type="compositionally biased region" description="Basic and acidic residues" evidence="1">
    <location>
        <begin position="270"/>
        <end position="280"/>
    </location>
</feature>
<dbReference type="Gene3D" id="1.25.40.10">
    <property type="entry name" value="Tetratricopeptide repeat domain"/>
    <property type="match status" value="1"/>
</dbReference>
<dbReference type="OrthoDB" id="629492at2759"/>
<sequence>MDGFWGDFENPTKEGAAKAMGMLMEAFDSLYPPHMDSEEHKERLDRIRPYWFFFTDEFEHLPISLAKDHMIFLMEDLKEEGNWSFKEEMYSHSHNCYSNALRLAKTLQVDHSFHVGQDKVASLFCNRAAVFNKLGRFREAIDDADLAVSISNGKNYKACYRLAMAYRELGDTRKALKAAESGYSIKKSKDFKALIVELKEKLDSETSRERDNSFNPFGTIGSQKPKMPSQMGANNSAPLPTYKSMQNGTSYKSTQNAPVEPPGYMSISKRKPDLTYRDSDSDGAFPMLDQTSDEDVRPKANVKKNKVNGNSQPKVTYRSTQNSNANNITTEEHTGPQDHLNSTKKKKKKK</sequence>
<dbReference type="GO" id="GO:0006620">
    <property type="term" value="P:post-translational protein targeting to endoplasmic reticulum membrane"/>
    <property type="evidence" value="ECO:0007669"/>
    <property type="project" value="TreeGrafter"/>
</dbReference>
<evidence type="ECO:0000313" key="2">
    <source>
        <dbReference type="EMBL" id="CAH1794925.1"/>
    </source>
</evidence>
<dbReference type="GO" id="GO:0072380">
    <property type="term" value="C:TRC complex"/>
    <property type="evidence" value="ECO:0007669"/>
    <property type="project" value="TreeGrafter"/>
</dbReference>
<organism evidence="2 3">
    <name type="scientific">Owenia fusiformis</name>
    <name type="common">Polychaete worm</name>
    <dbReference type="NCBI Taxonomy" id="6347"/>
    <lineage>
        <taxon>Eukaryota</taxon>
        <taxon>Metazoa</taxon>
        <taxon>Spiralia</taxon>
        <taxon>Lophotrochozoa</taxon>
        <taxon>Annelida</taxon>
        <taxon>Polychaeta</taxon>
        <taxon>Sedentaria</taxon>
        <taxon>Canalipalpata</taxon>
        <taxon>Sabellida</taxon>
        <taxon>Oweniida</taxon>
        <taxon>Oweniidae</taxon>
        <taxon>Owenia</taxon>
    </lineage>
</organism>
<gene>
    <name evidence="2" type="ORF">OFUS_LOCUS19541</name>
</gene>
<dbReference type="GO" id="GO:0016020">
    <property type="term" value="C:membrane"/>
    <property type="evidence" value="ECO:0007669"/>
    <property type="project" value="TreeGrafter"/>
</dbReference>
<dbReference type="Pfam" id="PF13181">
    <property type="entry name" value="TPR_8"/>
    <property type="match status" value="1"/>
</dbReference>
<keyword evidence="3" id="KW-1185">Reference proteome</keyword>
<dbReference type="GO" id="GO:0060090">
    <property type="term" value="F:molecular adaptor activity"/>
    <property type="evidence" value="ECO:0007669"/>
    <property type="project" value="TreeGrafter"/>
</dbReference>
<dbReference type="InterPro" id="IPR011990">
    <property type="entry name" value="TPR-like_helical_dom_sf"/>
</dbReference>
<accession>A0A8J1U730</accession>
<dbReference type="Proteomes" id="UP000749559">
    <property type="component" value="Unassembled WGS sequence"/>
</dbReference>
<comment type="caution">
    <text evidence="2">The sequence shown here is derived from an EMBL/GenBank/DDBJ whole genome shotgun (WGS) entry which is preliminary data.</text>
</comment>
<dbReference type="InterPro" id="IPR019734">
    <property type="entry name" value="TPR_rpt"/>
</dbReference>
<evidence type="ECO:0000313" key="3">
    <source>
        <dbReference type="Proteomes" id="UP000749559"/>
    </source>
</evidence>
<name>A0A8J1U730_OWEFU</name>
<dbReference type="InterPro" id="IPR047150">
    <property type="entry name" value="SGT"/>
</dbReference>
<feature type="compositionally biased region" description="Polar residues" evidence="1">
    <location>
        <begin position="231"/>
        <end position="257"/>
    </location>
</feature>